<accession>A0A1F6PFV1</accession>
<dbReference type="Proteomes" id="UP000178254">
    <property type="component" value="Unassembled WGS sequence"/>
</dbReference>
<dbReference type="Gene3D" id="3.90.320.10">
    <property type="match status" value="1"/>
</dbReference>
<evidence type="ECO:0000259" key="1">
    <source>
        <dbReference type="Pfam" id="PF12705"/>
    </source>
</evidence>
<name>A0A1F6PFV1_9BACT</name>
<dbReference type="InterPro" id="IPR011604">
    <property type="entry name" value="PDDEXK-like_dom_sf"/>
</dbReference>
<dbReference type="AlphaFoldDB" id="A0A1F6PFV1"/>
<reference evidence="2 3" key="1">
    <citation type="journal article" date="2016" name="Nat. Commun.">
        <title>Thousands of microbial genomes shed light on interconnected biogeochemical processes in an aquifer system.</title>
        <authorList>
            <person name="Anantharaman K."/>
            <person name="Brown C.T."/>
            <person name="Hug L.A."/>
            <person name="Sharon I."/>
            <person name="Castelle C.J."/>
            <person name="Probst A.J."/>
            <person name="Thomas B.C."/>
            <person name="Singh A."/>
            <person name="Wilkins M.J."/>
            <person name="Karaoz U."/>
            <person name="Brodie E.L."/>
            <person name="Williams K.H."/>
            <person name="Hubbard S.S."/>
            <person name="Banfield J.F."/>
        </authorList>
    </citation>
    <scope>NUCLEOTIDE SEQUENCE [LARGE SCALE GENOMIC DNA]</scope>
</reference>
<evidence type="ECO:0000313" key="3">
    <source>
        <dbReference type="Proteomes" id="UP000178254"/>
    </source>
</evidence>
<proteinExistence type="predicted"/>
<dbReference type="InterPro" id="IPR038726">
    <property type="entry name" value="PDDEXK_AddAB-type"/>
</dbReference>
<organism evidence="2 3">
    <name type="scientific">Candidatus Magasanikbacteria bacterium RIFOXYD2_FULL_41_14</name>
    <dbReference type="NCBI Taxonomy" id="1798709"/>
    <lineage>
        <taxon>Bacteria</taxon>
        <taxon>Candidatus Magasanikiibacteriota</taxon>
    </lineage>
</organism>
<feature type="domain" description="PD-(D/E)XK endonuclease-like" evidence="1">
    <location>
        <begin position="10"/>
        <end position="248"/>
    </location>
</feature>
<sequence length="287" mass="33140">MPDKYTAVWVSHSSSSDFLRCPQLYYYQNVYKDPKTNHKIKVMAPALALGSAVHEVLESISVLPKDQRFEVSLLDKFHDLWPKFSGKKGGFWDEPTENKYRARGEEMLRRAYNHPGILKNPAVKIQEDLPHYWLSEEEGIILCGKIDWLEYLPDTDSVHIVDFKTGKHEEDESSLQLPIYNLLVTNCQKRQVTKASYWYLETNDELTEKPLPDLEESKKRVLDVALQMKMARQINRFKCPEGESCRYCKPLLAVLEGQGEAIGLDEYGRTDLYILPPKGPNMESVIL</sequence>
<gene>
    <name evidence="2" type="ORF">A2538_05035</name>
</gene>
<dbReference type="STRING" id="1798709.A2538_05035"/>
<evidence type="ECO:0000313" key="2">
    <source>
        <dbReference type="EMBL" id="OGH95019.1"/>
    </source>
</evidence>
<protein>
    <recommendedName>
        <fullName evidence="1">PD-(D/E)XK endonuclease-like domain-containing protein</fullName>
    </recommendedName>
</protein>
<dbReference type="Pfam" id="PF12705">
    <property type="entry name" value="PDDEXK_1"/>
    <property type="match status" value="1"/>
</dbReference>
<comment type="caution">
    <text evidence="2">The sequence shown here is derived from an EMBL/GenBank/DDBJ whole genome shotgun (WGS) entry which is preliminary data.</text>
</comment>
<dbReference type="EMBL" id="MFRE01000005">
    <property type="protein sequence ID" value="OGH95019.1"/>
    <property type="molecule type" value="Genomic_DNA"/>
</dbReference>